<dbReference type="InterPro" id="IPR000156">
    <property type="entry name" value="Ran_bind_dom"/>
</dbReference>
<evidence type="ECO:0000313" key="14">
    <source>
        <dbReference type="Proteomes" id="UP000235388"/>
    </source>
</evidence>
<comment type="caution">
    <text evidence="12">The sequence shown here is derived from an EMBL/GenBank/DDBJ whole genome shotgun (WGS) entry which is preliminary data.</text>
</comment>
<feature type="region of interest" description="Disordered" evidence="8">
    <location>
        <begin position="178"/>
        <end position="444"/>
    </location>
</feature>
<keyword evidence="6" id="KW-0906">Nuclear pore complex</keyword>
<feature type="region of interest" description="Disordered" evidence="8">
    <location>
        <begin position="1"/>
        <end position="56"/>
    </location>
</feature>
<keyword evidence="2" id="KW-0813">Transport</keyword>
<feature type="compositionally biased region" description="Basic and acidic residues" evidence="8">
    <location>
        <begin position="312"/>
        <end position="326"/>
    </location>
</feature>
<feature type="compositionally biased region" description="Low complexity" evidence="8">
    <location>
        <begin position="535"/>
        <end position="549"/>
    </location>
</feature>
<keyword evidence="5" id="KW-0811">Translocation</keyword>
<feature type="compositionally biased region" description="Low complexity" evidence="8">
    <location>
        <begin position="386"/>
        <end position="406"/>
    </location>
</feature>
<feature type="compositionally biased region" description="Polar residues" evidence="8">
    <location>
        <begin position="23"/>
        <end position="38"/>
    </location>
</feature>
<dbReference type="EMBL" id="PGCI01000004">
    <property type="protein sequence ID" value="PLW51626.1"/>
    <property type="molecule type" value="Genomic_DNA"/>
</dbReference>
<dbReference type="GO" id="GO:0005643">
    <property type="term" value="C:nuclear pore"/>
    <property type="evidence" value="ECO:0007669"/>
    <property type="project" value="UniProtKB-SubCell"/>
</dbReference>
<dbReference type="AlphaFoldDB" id="A0A2N5VGD0"/>
<dbReference type="EMBL" id="PGCJ01000810">
    <property type="protein sequence ID" value="PLW19597.1"/>
    <property type="molecule type" value="Genomic_DNA"/>
</dbReference>
<dbReference type="PANTHER" id="PTHR38697:SF1">
    <property type="entry name" value="NUCLEAR PORE COMPLEX PROTEIN SIMILAR TO S. CEREVISIAE NUP2 (EUROFUNG)"/>
    <property type="match status" value="1"/>
</dbReference>
<evidence type="ECO:0000313" key="12">
    <source>
        <dbReference type="EMBL" id="PLW49068.1"/>
    </source>
</evidence>
<dbReference type="Gene3D" id="2.30.29.30">
    <property type="entry name" value="Pleckstrin-homology domain (PH domain)/Phosphotyrosine-binding domain (PTB)"/>
    <property type="match status" value="1"/>
</dbReference>
<feature type="region of interest" description="Disordered" evidence="8">
    <location>
        <begin position="509"/>
        <end position="599"/>
    </location>
</feature>
<keyword evidence="3" id="KW-0509">mRNA transport</keyword>
<dbReference type="STRING" id="200324.A0A2N5VGD0"/>
<evidence type="ECO:0000256" key="3">
    <source>
        <dbReference type="ARBA" id="ARBA00022816"/>
    </source>
</evidence>
<feature type="compositionally biased region" description="Polar residues" evidence="8">
    <location>
        <begin position="280"/>
        <end position="296"/>
    </location>
</feature>
<feature type="domain" description="RanBD1" evidence="9">
    <location>
        <begin position="598"/>
        <end position="676"/>
    </location>
</feature>
<name>A0A2N5VGD0_9BASI</name>
<dbReference type="InterPro" id="IPR011993">
    <property type="entry name" value="PH-like_dom_sf"/>
</dbReference>
<dbReference type="Pfam" id="PF00638">
    <property type="entry name" value="Ran_BP1"/>
    <property type="match status" value="1"/>
</dbReference>
<gene>
    <name evidence="12" type="ORF">PCANC_12159</name>
    <name evidence="10" type="ORF">PCANC_14970</name>
    <name evidence="13" type="ORF">PCASD_00592</name>
    <name evidence="11" type="ORF">PCASD_16528</name>
</gene>
<evidence type="ECO:0000256" key="5">
    <source>
        <dbReference type="ARBA" id="ARBA00023010"/>
    </source>
</evidence>
<dbReference type="PANTHER" id="PTHR38697">
    <property type="entry name" value="NUCLEAR PORE COMPLEX PROTEIN SIMILAR TO S. CEREVISIAE NUP2 (EUROFUNG)"/>
    <property type="match status" value="1"/>
</dbReference>
<dbReference type="EMBL" id="PGCI01000641">
    <property type="protein sequence ID" value="PLW23156.1"/>
    <property type="molecule type" value="Genomic_DNA"/>
</dbReference>
<dbReference type="GO" id="GO:0051028">
    <property type="term" value="P:mRNA transport"/>
    <property type="evidence" value="ECO:0007669"/>
    <property type="project" value="UniProtKB-KW"/>
</dbReference>
<evidence type="ECO:0000256" key="1">
    <source>
        <dbReference type="ARBA" id="ARBA00004567"/>
    </source>
</evidence>
<feature type="region of interest" description="Disordered" evidence="8">
    <location>
        <begin position="457"/>
        <end position="494"/>
    </location>
</feature>
<feature type="compositionally biased region" description="Low complexity" evidence="8">
    <location>
        <begin position="186"/>
        <end position="197"/>
    </location>
</feature>
<dbReference type="SUPFAM" id="SSF50729">
    <property type="entry name" value="PH domain-like"/>
    <property type="match status" value="1"/>
</dbReference>
<feature type="compositionally biased region" description="Polar residues" evidence="8">
    <location>
        <begin position="582"/>
        <end position="599"/>
    </location>
</feature>
<evidence type="ECO:0000259" key="9">
    <source>
        <dbReference type="PROSITE" id="PS50196"/>
    </source>
</evidence>
<evidence type="ECO:0000313" key="13">
    <source>
        <dbReference type="EMBL" id="PLW51626.1"/>
    </source>
</evidence>
<dbReference type="PROSITE" id="PS50196">
    <property type="entry name" value="RANBD1"/>
    <property type="match status" value="1"/>
</dbReference>
<sequence length="734" mass="75769">MVKRQAEKQLTDSNWNDPDPDDTPSTGILKTASPQAISRRQIRALPKKSGVSASTAHSKFGAAPSLFTNGKTSSPPFGQLSQSVNPTPFNLFGGSSSFGTAKSSAFGSAPSAMPNPSNSAEPLNTQALTTYYASLRGLNLCALKSFEGLIKKDAFTDLSTAFDHVKKNYNQHRQEIEAELERSEPSATGKTGASATAEIPTKSPFAFPITTGAKNEASAKSPFALPTTGAKNEAPAKSPFSFSTNGAHNQPPVNSPFTFAGNGTHASPRNGISLSAAAETRSTTSPLSASSGNAAKSLTEGVGFGNSAASKAEIKPSSDEVDDHSSSSDNASTGPAAKASSRPGAFTMAAPIRPSPLRYESQESPASSPAPQSCDEAAKSVASLASNNESSKPQSSLSSSDSVNQQPKPATGSFAGSSPAPFSLSETKSKTASLFGTNGPSAHAALSFSESKSKTASLFGTNGASATGPSLFGSSSSTKPFSFVSPSTENPTAKPAKVSLSFGVGGAGNGSAFGGFGPPKSVQATPPKNGYNPVGFSFGSSPPTSSAFTIKTPDLLPAGTGSTPNSSTADEKSKVDGDSPAGQESSDGTGTSTGFQGVDSNLGEEEEETLFQTNGRVYALLDKQQDDGKVQKSWVGWAVSTVKLNRHKETKRCRILARSQVNQSILINFFVRPDLKPMDRGSSVEFIGFDPAGTQLQAYRVRPPSAQVVEEFIKAIQDVIDSPSLARENTSISA</sequence>
<feature type="compositionally biased region" description="Polar residues" evidence="8">
    <location>
        <begin position="240"/>
        <end position="257"/>
    </location>
</feature>
<evidence type="ECO:0000256" key="6">
    <source>
        <dbReference type="ARBA" id="ARBA00023132"/>
    </source>
</evidence>
<evidence type="ECO:0000256" key="8">
    <source>
        <dbReference type="SAM" id="MobiDB-lite"/>
    </source>
</evidence>
<evidence type="ECO:0000313" key="11">
    <source>
        <dbReference type="EMBL" id="PLW23156.1"/>
    </source>
</evidence>
<protein>
    <recommendedName>
        <fullName evidence="9">RanBD1 domain-containing protein</fullName>
    </recommendedName>
</protein>
<dbReference type="GO" id="GO:0015031">
    <property type="term" value="P:protein transport"/>
    <property type="evidence" value="ECO:0007669"/>
    <property type="project" value="UniProtKB-KW"/>
</dbReference>
<evidence type="ECO:0000256" key="4">
    <source>
        <dbReference type="ARBA" id="ARBA00022927"/>
    </source>
</evidence>
<dbReference type="SMART" id="SM00160">
    <property type="entry name" value="RanBD"/>
    <property type="match status" value="1"/>
</dbReference>
<accession>A0A2N5VGD0</accession>
<comment type="subcellular location">
    <subcellularLocation>
        <location evidence="1">Nucleus</location>
        <location evidence="1">Nuclear pore complex</location>
    </subcellularLocation>
</comment>
<keyword evidence="4" id="KW-0653">Protein transport</keyword>
<keyword evidence="7" id="KW-0539">Nucleus</keyword>
<dbReference type="InterPro" id="IPR053074">
    <property type="entry name" value="NPC_Nucleoporin"/>
</dbReference>
<evidence type="ECO:0000313" key="10">
    <source>
        <dbReference type="EMBL" id="PLW19597.1"/>
    </source>
</evidence>
<reference evidence="14 15" key="1">
    <citation type="submission" date="2017-11" db="EMBL/GenBank/DDBJ databases">
        <title>De novo assembly and phasing of dikaryotic genomes from two isolates of Puccinia coronata f. sp. avenae, the causal agent of oat crown rust.</title>
        <authorList>
            <person name="Miller M.E."/>
            <person name="Zhang Y."/>
            <person name="Omidvar V."/>
            <person name="Sperschneider J."/>
            <person name="Schwessinger B."/>
            <person name="Raley C."/>
            <person name="Palmer J.M."/>
            <person name="Garnica D."/>
            <person name="Upadhyaya N."/>
            <person name="Rathjen J."/>
            <person name="Taylor J.M."/>
            <person name="Park R.F."/>
            <person name="Dodds P.N."/>
            <person name="Hirsch C.D."/>
            <person name="Kianian S.F."/>
            <person name="Figueroa M."/>
        </authorList>
    </citation>
    <scope>NUCLEOTIDE SEQUENCE [LARGE SCALE GENOMIC DNA]</scope>
    <source>
        <strain evidence="12">12NC29</strain>
        <strain evidence="11">12SD80</strain>
    </source>
</reference>
<feature type="compositionally biased region" description="Basic and acidic residues" evidence="8">
    <location>
        <begin position="1"/>
        <end position="10"/>
    </location>
</feature>
<dbReference type="OrthoDB" id="185618at2759"/>
<evidence type="ECO:0000256" key="7">
    <source>
        <dbReference type="ARBA" id="ARBA00023242"/>
    </source>
</evidence>
<feature type="compositionally biased region" description="Polar residues" evidence="8">
    <location>
        <begin position="264"/>
        <end position="273"/>
    </location>
</feature>
<dbReference type="Proteomes" id="UP000235392">
    <property type="component" value="Unassembled WGS sequence"/>
</dbReference>
<feature type="compositionally biased region" description="Low complexity" evidence="8">
    <location>
        <begin position="362"/>
        <end position="373"/>
    </location>
</feature>
<evidence type="ECO:0000256" key="2">
    <source>
        <dbReference type="ARBA" id="ARBA00022448"/>
    </source>
</evidence>
<dbReference type="EMBL" id="PGCJ01000098">
    <property type="protein sequence ID" value="PLW49068.1"/>
    <property type="molecule type" value="Genomic_DNA"/>
</dbReference>
<proteinExistence type="predicted"/>
<evidence type="ECO:0000313" key="15">
    <source>
        <dbReference type="Proteomes" id="UP000235392"/>
    </source>
</evidence>
<keyword evidence="14" id="KW-1185">Reference proteome</keyword>
<dbReference type="InterPro" id="IPR015007">
    <property type="entry name" value="NUP2/50/61"/>
</dbReference>
<organism evidence="12 14">
    <name type="scientific">Puccinia coronata f. sp. avenae</name>
    <dbReference type="NCBI Taxonomy" id="200324"/>
    <lineage>
        <taxon>Eukaryota</taxon>
        <taxon>Fungi</taxon>
        <taxon>Dikarya</taxon>
        <taxon>Basidiomycota</taxon>
        <taxon>Pucciniomycotina</taxon>
        <taxon>Pucciniomycetes</taxon>
        <taxon>Pucciniales</taxon>
        <taxon>Pucciniaceae</taxon>
        <taxon>Puccinia</taxon>
    </lineage>
</organism>
<dbReference type="Pfam" id="PF08911">
    <property type="entry name" value="NUP50"/>
    <property type="match status" value="1"/>
</dbReference>
<dbReference type="Proteomes" id="UP000235388">
    <property type="component" value="Unassembled WGS sequence"/>
</dbReference>
<feature type="compositionally biased region" description="Polar residues" evidence="8">
    <location>
        <begin position="424"/>
        <end position="440"/>
    </location>
</feature>
<feature type="compositionally biased region" description="Low complexity" evidence="8">
    <location>
        <begin position="465"/>
        <end position="488"/>
    </location>
</feature>